<accession>A0A2T0UJZ3</accession>
<dbReference type="GO" id="GO:0019698">
    <property type="term" value="P:D-galacturonate catabolic process"/>
    <property type="evidence" value="ECO:0007669"/>
    <property type="project" value="TreeGrafter"/>
</dbReference>
<keyword evidence="7 8" id="KW-0413">Isomerase</keyword>
<keyword evidence="5" id="KW-0479">Metal-binding</keyword>
<dbReference type="PANTHER" id="PTHR38461:SF1">
    <property type="entry name" value="4-DEOXY-L-THREO-5-HEXOSULOSE-URONATE KETOL-ISOMERASE"/>
    <property type="match status" value="1"/>
</dbReference>
<dbReference type="CDD" id="cd20294">
    <property type="entry name" value="cupin_KduI_N"/>
    <property type="match status" value="1"/>
</dbReference>
<dbReference type="SUPFAM" id="SSF51182">
    <property type="entry name" value="RmlC-like cupins"/>
    <property type="match status" value="1"/>
</dbReference>
<evidence type="ECO:0000256" key="6">
    <source>
        <dbReference type="ARBA" id="ARBA00022833"/>
    </source>
</evidence>
<evidence type="ECO:0000256" key="3">
    <source>
        <dbReference type="ARBA" id="ARBA00008086"/>
    </source>
</evidence>
<evidence type="ECO:0000256" key="5">
    <source>
        <dbReference type="ARBA" id="ARBA00022723"/>
    </source>
</evidence>
<dbReference type="RefSeq" id="WP_106297576.1">
    <property type="nucleotide sequence ID" value="NZ_PVTI01000012.1"/>
</dbReference>
<dbReference type="AlphaFoldDB" id="A0A2T0UJZ3"/>
<evidence type="ECO:0000256" key="7">
    <source>
        <dbReference type="ARBA" id="ARBA00023235"/>
    </source>
</evidence>
<comment type="catalytic activity">
    <reaction evidence="1">
        <text>5-dehydro-4-deoxy-D-glucuronate = 3-deoxy-D-glycero-2,5-hexodiulosonate</text>
        <dbReference type="Rhea" id="RHEA:23896"/>
        <dbReference type="ChEBI" id="CHEBI:17117"/>
        <dbReference type="ChEBI" id="CHEBI:29071"/>
        <dbReference type="EC" id="5.3.1.17"/>
    </reaction>
</comment>
<dbReference type="InterPro" id="IPR027449">
    <property type="entry name" value="KduI_N"/>
</dbReference>
<comment type="cofactor">
    <cofactor evidence="2">
        <name>Zn(2+)</name>
        <dbReference type="ChEBI" id="CHEBI:29105"/>
    </cofactor>
</comment>
<protein>
    <recommendedName>
        <fullName evidence="4">5-dehydro-4-deoxy-D-glucuronate isomerase</fullName>
        <ecNumber evidence="4">5.3.1.17</ecNumber>
    </recommendedName>
</protein>
<evidence type="ECO:0000256" key="4">
    <source>
        <dbReference type="ARBA" id="ARBA00012547"/>
    </source>
</evidence>
<reference evidence="8 9" key="1">
    <citation type="submission" date="2018-03" db="EMBL/GenBank/DDBJ databases">
        <title>Genomic Encyclopedia of Archaeal and Bacterial Type Strains, Phase II (KMG-II): from individual species to whole genera.</title>
        <authorList>
            <person name="Goeker M."/>
        </authorList>
    </citation>
    <scope>NUCLEOTIDE SEQUENCE [LARGE SCALE GENOMIC DNA]</scope>
    <source>
        <strain evidence="8 9">ATCC BAA-1496</strain>
    </source>
</reference>
<sequence length="275" mass="29809">MSTDVRIATHPHEFAALTPDQLRERFLVEELFAEGEVRWMLSQSDRILLGGALPAGGSLDLEAPPEIRAKGTLTDRRELGVVCLSGSGTVAVDGGESYAVDAEDIVYVGQGSGRVTLSGDAAFYLVSAPAHLAHPTTLIRKADAQAVEIGEEEKASRRTLRKYVHDQGVASCELALGITTIEPGNVWNTMPCHTHDRRTECYLYFDLPEGERVVHIAGQPGRTKSMIVADRQAIISPPWSVHFGAGTASYKFVWSTAGENLAYDDMDAVATTDLR</sequence>
<gene>
    <name evidence="8" type="ORF">BCF74_11259</name>
</gene>
<name>A0A2T0UJZ3_9MICO</name>
<proteinExistence type="inferred from homology"/>
<keyword evidence="6" id="KW-0862">Zinc</keyword>
<evidence type="ECO:0000313" key="8">
    <source>
        <dbReference type="EMBL" id="PRY58242.1"/>
    </source>
</evidence>
<dbReference type="OrthoDB" id="9770644at2"/>
<evidence type="ECO:0000313" key="9">
    <source>
        <dbReference type="Proteomes" id="UP000237822"/>
    </source>
</evidence>
<comment type="similarity">
    <text evidence="3">Belongs to the KduI family.</text>
</comment>
<dbReference type="InterPro" id="IPR021120">
    <property type="entry name" value="KduI/IolB_isomerase"/>
</dbReference>
<dbReference type="CDD" id="cd20491">
    <property type="entry name" value="cupin_KduI_C"/>
    <property type="match status" value="1"/>
</dbReference>
<dbReference type="InterPro" id="IPR014710">
    <property type="entry name" value="RmlC-like_jellyroll"/>
</dbReference>
<dbReference type="EC" id="5.3.1.17" evidence="4"/>
<dbReference type="GO" id="GO:0045490">
    <property type="term" value="P:pectin catabolic process"/>
    <property type="evidence" value="ECO:0007669"/>
    <property type="project" value="InterPro"/>
</dbReference>
<dbReference type="GO" id="GO:0046872">
    <property type="term" value="F:metal ion binding"/>
    <property type="evidence" value="ECO:0007669"/>
    <property type="project" value="UniProtKB-KW"/>
</dbReference>
<dbReference type="GO" id="GO:0042840">
    <property type="term" value="P:D-glucuronate catabolic process"/>
    <property type="evidence" value="ECO:0007669"/>
    <property type="project" value="TreeGrafter"/>
</dbReference>
<dbReference type="InterPro" id="IPR007045">
    <property type="entry name" value="KduI"/>
</dbReference>
<keyword evidence="9" id="KW-1185">Reference proteome</keyword>
<dbReference type="Proteomes" id="UP000237822">
    <property type="component" value="Unassembled WGS sequence"/>
</dbReference>
<dbReference type="Gene3D" id="2.60.120.10">
    <property type="entry name" value="Jelly Rolls"/>
    <property type="match status" value="1"/>
</dbReference>
<dbReference type="Gene3D" id="2.60.120.520">
    <property type="entry name" value="pectin degrading enzyme 5-keto 4- deoxyuronate isomerase, domain 1"/>
    <property type="match status" value="1"/>
</dbReference>
<dbReference type="EMBL" id="PVTI01000012">
    <property type="protein sequence ID" value="PRY58242.1"/>
    <property type="molecule type" value="Genomic_DNA"/>
</dbReference>
<dbReference type="PANTHER" id="PTHR38461">
    <property type="entry name" value="4-DEOXY-L-THREO-5-HEXOSULOSE-URONATE KETOL-ISOMERASE"/>
    <property type="match status" value="1"/>
</dbReference>
<evidence type="ECO:0000256" key="1">
    <source>
        <dbReference type="ARBA" id="ARBA00000552"/>
    </source>
</evidence>
<comment type="caution">
    <text evidence="8">The sequence shown here is derived from an EMBL/GenBank/DDBJ whole genome shotgun (WGS) entry which is preliminary data.</text>
</comment>
<dbReference type="NCBIfam" id="NF002091">
    <property type="entry name" value="PRK00924.1"/>
    <property type="match status" value="1"/>
</dbReference>
<dbReference type="Pfam" id="PF04962">
    <property type="entry name" value="KduI"/>
    <property type="match status" value="1"/>
</dbReference>
<organism evidence="8 9">
    <name type="scientific">Knoellia remsis</name>
    <dbReference type="NCBI Taxonomy" id="407159"/>
    <lineage>
        <taxon>Bacteria</taxon>
        <taxon>Bacillati</taxon>
        <taxon>Actinomycetota</taxon>
        <taxon>Actinomycetes</taxon>
        <taxon>Micrococcales</taxon>
        <taxon>Intrasporangiaceae</taxon>
        <taxon>Knoellia</taxon>
    </lineage>
</organism>
<dbReference type="GO" id="GO:0008697">
    <property type="term" value="F:4-deoxy-L-threo-5-hexosulose-uronate ketol-isomerase activity"/>
    <property type="evidence" value="ECO:0007669"/>
    <property type="project" value="UniProtKB-EC"/>
</dbReference>
<dbReference type="InterPro" id="IPR011051">
    <property type="entry name" value="RmlC_Cupin_sf"/>
</dbReference>
<evidence type="ECO:0000256" key="2">
    <source>
        <dbReference type="ARBA" id="ARBA00001947"/>
    </source>
</evidence>